<evidence type="ECO:0000313" key="3">
    <source>
        <dbReference type="EMBL" id="KRG39392.1"/>
    </source>
</evidence>
<organism evidence="3 4">
    <name type="scientific">Stenotrophomonas pictorum JCM 9942</name>
    <dbReference type="NCBI Taxonomy" id="1236960"/>
    <lineage>
        <taxon>Bacteria</taxon>
        <taxon>Pseudomonadati</taxon>
        <taxon>Pseudomonadota</taxon>
        <taxon>Gammaproteobacteria</taxon>
        <taxon>Lysobacterales</taxon>
        <taxon>Lysobacteraceae</taxon>
        <taxon>Stenotrophomonas</taxon>
    </lineage>
</organism>
<dbReference type="NCBIfam" id="TIGR02448">
    <property type="entry name" value="conserverd hypothetical protein"/>
    <property type="match status" value="1"/>
</dbReference>
<keyword evidence="2" id="KW-0732">Signal</keyword>
<keyword evidence="4" id="KW-1185">Reference proteome</keyword>
<evidence type="ECO:0008006" key="5">
    <source>
        <dbReference type="Google" id="ProtNLM"/>
    </source>
</evidence>
<feature type="region of interest" description="Disordered" evidence="1">
    <location>
        <begin position="25"/>
        <end position="45"/>
    </location>
</feature>
<feature type="signal peptide" evidence="2">
    <location>
        <begin position="1"/>
        <end position="19"/>
    </location>
</feature>
<dbReference type="AlphaFoldDB" id="A0A0R0A2E8"/>
<dbReference type="InterPro" id="IPR012661">
    <property type="entry name" value="CHP02448"/>
</dbReference>
<name>A0A0R0A2E8_9GAMM</name>
<protein>
    <recommendedName>
        <fullName evidence="5">DUF2388 domain-containing protein</fullName>
    </recommendedName>
</protein>
<feature type="chain" id="PRO_5006390157" description="DUF2388 domain-containing protein" evidence="2">
    <location>
        <begin position="20"/>
        <end position="99"/>
    </location>
</feature>
<dbReference type="RefSeq" id="WP_054658297.1">
    <property type="nucleotide sequence ID" value="NZ_BAZI01000068.1"/>
</dbReference>
<evidence type="ECO:0000256" key="1">
    <source>
        <dbReference type="SAM" id="MobiDB-lite"/>
    </source>
</evidence>
<proteinExistence type="predicted"/>
<evidence type="ECO:0000256" key="2">
    <source>
        <dbReference type="SAM" id="SignalP"/>
    </source>
</evidence>
<gene>
    <name evidence="3" type="ORF">ARC78_01340</name>
</gene>
<feature type="compositionally biased region" description="Low complexity" evidence="1">
    <location>
        <begin position="25"/>
        <end position="42"/>
    </location>
</feature>
<dbReference type="Proteomes" id="UP000050836">
    <property type="component" value="Unassembled WGS sequence"/>
</dbReference>
<accession>A0A0R0A2E8</accession>
<dbReference type="EMBL" id="LLXS01000045">
    <property type="protein sequence ID" value="KRG39392.1"/>
    <property type="molecule type" value="Genomic_DNA"/>
</dbReference>
<reference evidence="3 4" key="1">
    <citation type="submission" date="2015-10" db="EMBL/GenBank/DDBJ databases">
        <title>Genome sequencing and analysis of members of genus Stenotrophomonas.</title>
        <authorList>
            <person name="Patil P.P."/>
            <person name="Midha S."/>
            <person name="Patil P.B."/>
        </authorList>
    </citation>
    <scope>NUCLEOTIDE SEQUENCE [LARGE SCALE GENOMIC DNA]</scope>
    <source>
        <strain evidence="3 4">JCM 9942</strain>
    </source>
</reference>
<comment type="caution">
    <text evidence="3">The sequence shown here is derived from an EMBL/GenBank/DDBJ whole genome shotgun (WGS) entry which is preliminary data.</text>
</comment>
<dbReference type="Pfam" id="PF09498">
    <property type="entry name" value="DUF2388"/>
    <property type="match status" value="1"/>
</dbReference>
<sequence length="99" mass="10052">MIRPILFCALFTLPMSVFASSFAGTSAGSATGASSNSSGSSSGDDKVVLDAREDAAGFVGSGGVIRGAYLEAALLHLRERDAAAREASDMALARKILAL</sequence>
<evidence type="ECO:0000313" key="4">
    <source>
        <dbReference type="Proteomes" id="UP000050836"/>
    </source>
</evidence>